<evidence type="ECO:0000313" key="3">
    <source>
        <dbReference type="EMBL" id="ACU84366.1"/>
    </source>
</evidence>
<keyword evidence="4" id="KW-1185">Reference proteome</keyword>
<gene>
    <name evidence="3" type="ordered locus">Bfae_04970</name>
</gene>
<evidence type="ECO:0000256" key="1">
    <source>
        <dbReference type="SAM" id="Coils"/>
    </source>
</evidence>
<dbReference type="eggNOG" id="ENOG5032XS5">
    <property type="taxonomic scope" value="Bacteria"/>
</dbReference>
<evidence type="ECO:0000313" key="4">
    <source>
        <dbReference type="Proteomes" id="UP000001919"/>
    </source>
</evidence>
<dbReference type="HOGENOM" id="CLU_1227955_0_0_11"/>
<dbReference type="AlphaFoldDB" id="C7MHF7"/>
<dbReference type="InterPro" id="IPR034660">
    <property type="entry name" value="DinB/YfiT-like"/>
</dbReference>
<protein>
    <recommendedName>
        <fullName evidence="2">DinB-like domain-containing protein</fullName>
    </recommendedName>
</protein>
<dbReference type="EMBL" id="CP001643">
    <property type="protein sequence ID" value="ACU84366.1"/>
    <property type="molecule type" value="Genomic_DNA"/>
</dbReference>
<accession>C7MHF7</accession>
<feature type="domain" description="DinB-like" evidence="2">
    <location>
        <begin position="83"/>
        <end position="195"/>
    </location>
</feature>
<proteinExistence type="predicted"/>
<dbReference type="SUPFAM" id="SSF109854">
    <property type="entry name" value="DinB/YfiT-like putative metalloenzymes"/>
    <property type="match status" value="1"/>
</dbReference>
<dbReference type="Pfam" id="PF12867">
    <property type="entry name" value="DinB_2"/>
    <property type="match status" value="1"/>
</dbReference>
<dbReference type="OrthoDB" id="3837812at2"/>
<name>C7MHF7_BRAFD</name>
<feature type="coiled-coil region" evidence="1">
    <location>
        <begin position="73"/>
        <end position="100"/>
    </location>
</feature>
<dbReference type="Gene3D" id="1.20.120.450">
    <property type="entry name" value="dinb family like domain"/>
    <property type="match status" value="1"/>
</dbReference>
<organism evidence="3 4">
    <name type="scientific">Brachybacterium faecium (strain ATCC 43885 / DSM 4810 / JCM 11609 / LMG 19847 / NBRC 14762 / NCIMB 9860 / 6-10)</name>
    <dbReference type="NCBI Taxonomy" id="446465"/>
    <lineage>
        <taxon>Bacteria</taxon>
        <taxon>Bacillati</taxon>
        <taxon>Actinomycetota</taxon>
        <taxon>Actinomycetes</taxon>
        <taxon>Micrococcales</taxon>
        <taxon>Dermabacteraceae</taxon>
        <taxon>Brachybacterium</taxon>
    </lineage>
</organism>
<dbReference type="Proteomes" id="UP000001919">
    <property type="component" value="Chromosome"/>
</dbReference>
<reference evidence="3 4" key="1">
    <citation type="journal article" date="2009" name="Stand. Genomic Sci.">
        <title>Complete genome sequence of Brachybacterium faecium type strain (Schefferle 6-10).</title>
        <authorList>
            <person name="Lapidus A."/>
            <person name="Pukall R."/>
            <person name="Labuttii K."/>
            <person name="Copeland A."/>
            <person name="Del Rio T.G."/>
            <person name="Nolan M."/>
            <person name="Chen F."/>
            <person name="Lucas S."/>
            <person name="Tice H."/>
            <person name="Cheng J.F."/>
            <person name="Bruce D."/>
            <person name="Goodwin L."/>
            <person name="Pitluck S."/>
            <person name="Rohde M."/>
            <person name="Goker M."/>
            <person name="Pati A."/>
            <person name="Ivanova N."/>
            <person name="Mavrommatis K."/>
            <person name="Chen A."/>
            <person name="Palaniappan K."/>
            <person name="D'haeseleer P."/>
            <person name="Chain P."/>
            <person name="Bristow J."/>
            <person name="Eisen J.A."/>
            <person name="Markowitz V."/>
            <person name="Hugenholtz P."/>
            <person name="Kyrpides N.C."/>
            <person name="Klenk H.P."/>
        </authorList>
    </citation>
    <scope>NUCLEOTIDE SEQUENCE [LARGE SCALE GENOMIC DNA]</scope>
    <source>
        <strain evidence="4">ATCC 43885 / DSM 4810 / JCM 11609 / LMG 19847 / NBRC 14762 / NCIMB 9860 / 6-10</strain>
    </source>
</reference>
<evidence type="ECO:0000259" key="2">
    <source>
        <dbReference type="Pfam" id="PF12867"/>
    </source>
</evidence>
<dbReference type="KEGG" id="bfa:Bfae_04970"/>
<keyword evidence="1" id="KW-0175">Coiled coil</keyword>
<sequence length="209" mass="24065">MRSIFVEHPVQMAYTRGAAVWVFDADLWGVCVQAQTAEHAVERWEDAHGPSTVVETLHGDEQAFDRDIHPATDAELERTLALLEEQRARALRRVDGLSAEALDAEDPDRELPGWARWRTIRDMLWHICDTESRYYLPMTGLPARERHADLRTELAASQRHVRSVLHGMPRTQVHRERGEVWTATKLLRRLAWHERGELDAIDALLAARQ</sequence>
<dbReference type="PATRIC" id="fig|446465.5.peg.489"/>
<dbReference type="InterPro" id="IPR024775">
    <property type="entry name" value="DinB-like"/>
</dbReference>